<organism evidence="1 2">
    <name type="scientific">Streblomastix strix</name>
    <dbReference type="NCBI Taxonomy" id="222440"/>
    <lineage>
        <taxon>Eukaryota</taxon>
        <taxon>Metamonada</taxon>
        <taxon>Preaxostyla</taxon>
        <taxon>Oxymonadida</taxon>
        <taxon>Streblomastigidae</taxon>
        <taxon>Streblomastix</taxon>
    </lineage>
</organism>
<dbReference type="AlphaFoldDB" id="A0A5J4VJF8"/>
<sequence length="114" mass="13185">MLAARQQLFQKSAKQQKTVHPLICFPGKRHLLNAYIPGLTKETDLLVAVTPKSYVNTDNLEKYVDESLIPFIEQRREKMYMSNTPFTMLCDNQSPHVANEKVFICQSLRQKKSN</sequence>
<accession>A0A5J4VJF8</accession>
<gene>
    <name evidence="1" type="ORF">EZS28_021897</name>
</gene>
<evidence type="ECO:0000313" key="2">
    <source>
        <dbReference type="Proteomes" id="UP000324800"/>
    </source>
</evidence>
<dbReference type="EMBL" id="SNRW01006707">
    <property type="protein sequence ID" value="KAA6382576.1"/>
    <property type="molecule type" value="Genomic_DNA"/>
</dbReference>
<name>A0A5J4VJF8_9EUKA</name>
<evidence type="ECO:0008006" key="3">
    <source>
        <dbReference type="Google" id="ProtNLM"/>
    </source>
</evidence>
<reference evidence="1 2" key="1">
    <citation type="submission" date="2019-03" db="EMBL/GenBank/DDBJ databases">
        <title>Single cell metagenomics reveals metabolic interactions within the superorganism composed of flagellate Streblomastix strix and complex community of Bacteroidetes bacteria on its surface.</title>
        <authorList>
            <person name="Treitli S.C."/>
            <person name="Kolisko M."/>
            <person name="Husnik F."/>
            <person name="Keeling P."/>
            <person name="Hampl V."/>
        </authorList>
    </citation>
    <scope>NUCLEOTIDE SEQUENCE [LARGE SCALE GENOMIC DNA]</scope>
    <source>
        <strain evidence="1">ST1C</strain>
    </source>
</reference>
<protein>
    <recommendedName>
        <fullName evidence="3">DDE-1 domain-containing protein</fullName>
    </recommendedName>
</protein>
<dbReference type="Proteomes" id="UP000324800">
    <property type="component" value="Unassembled WGS sequence"/>
</dbReference>
<evidence type="ECO:0000313" key="1">
    <source>
        <dbReference type="EMBL" id="KAA6382576.1"/>
    </source>
</evidence>
<proteinExistence type="predicted"/>
<comment type="caution">
    <text evidence="1">The sequence shown here is derived from an EMBL/GenBank/DDBJ whole genome shotgun (WGS) entry which is preliminary data.</text>
</comment>